<comment type="caution">
    <text evidence="1">The sequence shown here is derived from an EMBL/GenBank/DDBJ whole genome shotgun (WGS) entry which is preliminary data.</text>
</comment>
<dbReference type="AlphaFoldDB" id="A0A836KJB1"/>
<evidence type="ECO:0000313" key="1">
    <source>
        <dbReference type="EMBL" id="KAG5476346.1"/>
    </source>
</evidence>
<accession>A0A836KJB1</accession>
<reference evidence="1 2" key="1">
    <citation type="submission" date="2021-03" db="EMBL/GenBank/DDBJ databases">
        <title>Leishmania (Mundinia) martiniquensis Genome sequencing and assembly.</title>
        <authorList>
            <person name="Almutairi H."/>
            <person name="Gatherer D."/>
        </authorList>
    </citation>
    <scope>NUCLEOTIDE SEQUENCE [LARGE SCALE GENOMIC DNA]</scope>
    <source>
        <strain evidence="1">LSCM1</strain>
    </source>
</reference>
<dbReference type="KEGG" id="lmat:92514085"/>
<gene>
    <name evidence="1" type="ORF">LSCM1_04048</name>
</gene>
<dbReference type="GeneID" id="92514085"/>
<dbReference type="Proteomes" id="UP000673552">
    <property type="component" value="Chromosome 26"/>
</dbReference>
<dbReference type="OrthoDB" id="257001at2759"/>
<name>A0A836KJB1_9TRYP</name>
<organism evidence="1 2">
    <name type="scientific">Leishmania martiniquensis</name>
    <dbReference type="NCBI Taxonomy" id="1580590"/>
    <lineage>
        <taxon>Eukaryota</taxon>
        <taxon>Discoba</taxon>
        <taxon>Euglenozoa</taxon>
        <taxon>Kinetoplastea</taxon>
        <taxon>Metakinetoplastina</taxon>
        <taxon>Trypanosomatida</taxon>
        <taxon>Trypanosomatidae</taxon>
        <taxon>Leishmaniinae</taxon>
        <taxon>Leishmania</taxon>
    </lineage>
</organism>
<dbReference type="RefSeq" id="XP_067177804.1">
    <property type="nucleotide sequence ID" value="XM_067321573.1"/>
</dbReference>
<sequence length="73" mass="8378">MKCPHCKRQGRFASNTYEIARRIPSVMAQGMALCHLCEAPLGRHADEALQLRSWYCGYCEVCVCASCQRKQRR</sequence>
<proteinExistence type="predicted"/>
<protein>
    <submittedName>
        <fullName evidence="1">Uncharacterized protein</fullName>
    </submittedName>
</protein>
<dbReference type="EMBL" id="JAFEUZ010000026">
    <property type="protein sequence ID" value="KAG5476346.1"/>
    <property type="molecule type" value="Genomic_DNA"/>
</dbReference>
<evidence type="ECO:0000313" key="2">
    <source>
        <dbReference type="Proteomes" id="UP000673552"/>
    </source>
</evidence>
<keyword evidence="2" id="KW-1185">Reference proteome</keyword>